<sequence>MYQIDYIHLFFSYARSIDDVRTIVQHAKLDHKNLTNTAQAIYYPRNEEGHDIGNIKLLEVDEHILEEIKKGSEICFKGALNEKVVLCTESRTYEMKEAEISNSLLLVKGLKLAQATSRSPIKSPKGGVNTSMDSSIEEEQEDPDKIDTIDEVERKDVVKIFHDYFELRQVKPKYRKIIDLLRLTRYAGPENEHLIDRSLLFRFKQLLDTVQCSKDEFHEGLKKYRAIEVDDRVRMLDMEYEYRVLTLLLSVVSENSWELDAIDKDVTLEAMQGIIPFEVVDGMFNVYTTPSERMPGRFQYREDLVCAMFAEKILQHGLKFHIDEFLVTWQEALPEGFEANEQYLRGIGIIDREGSVPCVRGLNEADLPMNLLGRLDMLFRTKERWNLEQIEPYIECFATPTVGVTSILAKYTRSLVVKGVRMYVSKH</sequence>
<dbReference type="GO" id="GO:0006260">
    <property type="term" value="P:DNA replication"/>
    <property type="evidence" value="ECO:0007669"/>
    <property type="project" value="UniProtKB-KW"/>
</dbReference>
<dbReference type="GO" id="GO:0000775">
    <property type="term" value="C:chromosome, centromeric region"/>
    <property type="evidence" value="ECO:0007669"/>
    <property type="project" value="TreeGrafter"/>
</dbReference>
<accession>A0A8W7P8J6</accession>
<evidence type="ECO:0000256" key="3">
    <source>
        <dbReference type="ARBA" id="ARBA00022705"/>
    </source>
</evidence>
<evidence type="ECO:0000256" key="1">
    <source>
        <dbReference type="ARBA" id="ARBA00007017"/>
    </source>
</evidence>
<dbReference type="Pfam" id="PF09724">
    <property type="entry name" value="Dcc1"/>
    <property type="match status" value="1"/>
</dbReference>
<evidence type="ECO:0000256" key="4">
    <source>
        <dbReference type="SAM" id="MobiDB-lite"/>
    </source>
</evidence>
<proteinExistence type="inferred from homology"/>
<protein>
    <recommendedName>
        <fullName evidence="2">Sister chromatid cohesion protein DCC1</fullName>
    </recommendedName>
</protein>
<dbReference type="InterPro" id="IPR019128">
    <property type="entry name" value="Dcc1"/>
</dbReference>
<reference evidence="5" key="1">
    <citation type="submission" date="2022-08" db="UniProtKB">
        <authorList>
            <consortium name="EnsemblMetazoa"/>
        </authorList>
    </citation>
    <scope>IDENTIFICATION</scope>
</reference>
<dbReference type="Proteomes" id="UP000075882">
    <property type="component" value="Unassembled WGS sequence"/>
</dbReference>
<evidence type="ECO:0000313" key="5">
    <source>
        <dbReference type="EnsemblMetazoa" id="ACOM027446-PA.1"/>
    </source>
</evidence>
<dbReference type="VEuPathDB" id="VectorBase:ACON2_032214"/>
<dbReference type="AlphaFoldDB" id="A0A8W7P8J6"/>
<name>A0A8W7P8J6_ANOCL</name>
<comment type="similarity">
    <text evidence="1">Belongs to the DCC1 family.</text>
</comment>
<dbReference type="PANTHER" id="PTHR13395">
    <property type="entry name" value="SISTER CHROMATID COHESION PROTEIN DCC1-RELATED"/>
    <property type="match status" value="1"/>
</dbReference>
<dbReference type="GO" id="GO:0034088">
    <property type="term" value="P:maintenance of mitotic sister chromatid cohesion"/>
    <property type="evidence" value="ECO:0007669"/>
    <property type="project" value="TreeGrafter"/>
</dbReference>
<dbReference type="PANTHER" id="PTHR13395:SF6">
    <property type="entry name" value="SISTER CHROMATID COHESION PROTEIN DCC1"/>
    <property type="match status" value="1"/>
</dbReference>
<keyword evidence="3" id="KW-0235">DNA replication</keyword>
<evidence type="ECO:0000256" key="2">
    <source>
        <dbReference type="ARBA" id="ARBA00017682"/>
    </source>
</evidence>
<feature type="region of interest" description="Disordered" evidence="4">
    <location>
        <begin position="118"/>
        <end position="143"/>
    </location>
</feature>
<organism evidence="5">
    <name type="scientific">Anopheles coluzzii</name>
    <name type="common">African malaria mosquito</name>
    <dbReference type="NCBI Taxonomy" id="1518534"/>
    <lineage>
        <taxon>Eukaryota</taxon>
        <taxon>Metazoa</taxon>
        <taxon>Ecdysozoa</taxon>
        <taxon>Arthropoda</taxon>
        <taxon>Hexapoda</taxon>
        <taxon>Insecta</taxon>
        <taxon>Pterygota</taxon>
        <taxon>Neoptera</taxon>
        <taxon>Endopterygota</taxon>
        <taxon>Diptera</taxon>
        <taxon>Nematocera</taxon>
        <taxon>Culicoidea</taxon>
        <taxon>Culicidae</taxon>
        <taxon>Anophelinae</taxon>
        <taxon>Anopheles</taxon>
    </lineage>
</organism>
<dbReference type="GO" id="GO:0000785">
    <property type="term" value="C:chromatin"/>
    <property type="evidence" value="ECO:0007669"/>
    <property type="project" value="TreeGrafter"/>
</dbReference>
<dbReference type="GO" id="GO:0031390">
    <property type="term" value="C:Ctf18 RFC-like complex"/>
    <property type="evidence" value="ECO:0007669"/>
    <property type="project" value="InterPro"/>
</dbReference>
<dbReference type="EnsemblMetazoa" id="ACOM027446-RA">
    <property type="protein sequence ID" value="ACOM027446-PA.1"/>
    <property type="gene ID" value="ACOM027446"/>
</dbReference>